<evidence type="ECO:0000313" key="5">
    <source>
        <dbReference type="EMBL" id="CAE8635886.1"/>
    </source>
</evidence>
<dbReference type="AlphaFoldDB" id="A0A813HED0"/>
<dbReference type="InterPro" id="IPR018170">
    <property type="entry name" value="Aldo/ket_reductase_CS"/>
</dbReference>
<dbReference type="Proteomes" id="UP000654075">
    <property type="component" value="Unassembled WGS sequence"/>
</dbReference>
<feature type="domain" description="NADP-dependent oxidoreductase" evidence="4">
    <location>
        <begin position="34"/>
        <end position="317"/>
    </location>
</feature>
<evidence type="ECO:0000313" key="6">
    <source>
        <dbReference type="Proteomes" id="UP000654075"/>
    </source>
</evidence>
<proteinExistence type="predicted"/>
<sequence>VWASGLADIHSVAEAENVSTARIRLRDGQEMPALGLGTWKAPPNVVGDAVFAALSAGYRHIDAAHIYLNSVEVGAGLQRAVDAGLVTRSEVWVTSKLWMTDFAPSRVGPAVDTLLRDLGLDYLDQVLLHWPVALKAPPAECPPTCPEEFAGTDNVLRPRGADGHMVQSLTPIVETWRSLQVAAAGGRIRSLGVSNFSPEELEPLLAEKVPPAVNQVECHPNWNQKELREWMASRNVVLVSYSPLGNPAIYETTALRAPEVIRVAAAVGRTPAQVLLRWSHQLGNVVIPKSASVHRISENADIFSFSLDEGQMLTLSSMEQRRLANPPIRAGGRRAFDEL</sequence>
<comment type="caution">
    <text evidence="5">The sequence shown here is derived from an EMBL/GenBank/DDBJ whole genome shotgun (WGS) entry which is preliminary data.</text>
</comment>
<feature type="site" description="Lowers pKa of active site Tyr" evidence="3">
    <location>
        <position position="96"/>
    </location>
</feature>
<dbReference type="PRINTS" id="PR00069">
    <property type="entry name" value="ALDKETRDTASE"/>
</dbReference>
<dbReference type="PROSITE" id="PS00063">
    <property type="entry name" value="ALDOKETO_REDUCTASE_3"/>
    <property type="match status" value="1"/>
</dbReference>
<evidence type="ECO:0000256" key="3">
    <source>
        <dbReference type="PIRSR" id="PIRSR000097-3"/>
    </source>
</evidence>
<evidence type="ECO:0000256" key="2">
    <source>
        <dbReference type="PIRSR" id="PIRSR000097-2"/>
    </source>
</evidence>
<dbReference type="SUPFAM" id="SSF51430">
    <property type="entry name" value="NAD(P)-linked oxidoreductase"/>
    <property type="match status" value="1"/>
</dbReference>
<dbReference type="Pfam" id="PF00248">
    <property type="entry name" value="Aldo_ket_red"/>
    <property type="match status" value="1"/>
</dbReference>
<feature type="active site" description="Proton donor" evidence="1">
    <location>
        <position position="67"/>
    </location>
</feature>
<gene>
    <name evidence="5" type="ORF">PGLA1383_LOCUS51460</name>
</gene>
<dbReference type="PIRSF" id="PIRSF000097">
    <property type="entry name" value="AKR"/>
    <property type="match status" value="1"/>
</dbReference>
<organism evidence="5 6">
    <name type="scientific">Polarella glacialis</name>
    <name type="common">Dinoflagellate</name>
    <dbReference type="NCBI Taxonomy" id="89957"/>
    <lineage>
        <taxon>Eukaryota</taxon>
        <taxon>Sar</taxon>
        <taxon>Alveolata</taxon>
        <taxon>Dinophyceae</taxon>
        <taxon>Suessiales</taxon>
        <taxon>Suessiaceae</taxon>
        <taxon>Polarella</taxon>
    </lineage>
</organism>
<dbReference type="EMBL" id="CAJNNV010031366">
    <property type="protein sequence ID" value="CAE8635886.1"/>
    <property type="molecule type" value="Genomic_DNA"/>
</dbReference>
<keyword evidence="6" id="KW-1185">Reference proteome</keyword>
<dbReference type="GO" id="GO:0016491">
    <property type="term" value="F:oxidoreductase activity"/>
    <property type="evidence" value="ECO:0007669"/>
    <property type="project" value="InterPro"/>
</dbReference>
<dbReference type="PANTHER" id="PTHR11732">
    <property type="entry name" value="ALDO/KETO REDUCTASE"/>
    <property type="match status" value="1"/>
</dbReference>
<feature type="non-terminal residue" evidence="5">
    <location>
        <position position="1"/>
    </location>
</feature>
<dbReference type="PROSITE" id="PS00062">
    <property type="entry name" value="ALDOKETO_REDUCTASE_2"/>
    <property type="match status" value="1"/>
</dbReference>
<dbReference type="InterPro" id="IPR023210">
    <property type="entry name" value="NADP_OxRdtase_dom"/>
</dbReference>
<accession>A0A813HED0</accession>
<reference evidence="5" key="1">
    <citation type="submission" date="2021-02" db="EMBL/GenBank/DDBJ databases">
        <authorList>
            <person name="Dougan E. K."/>
            <person name="Rhodes N."/>
            <person name="Thang M."/>
            <person name="Chan C."/>
        </authorList>
    </citation>
    <scope>NUCLEOTIDE SEQUENCE</scope>
</reference>
<dbReference type="InterPro" id="IPR036812">
    <property type="entry name" value="NAD(P)_OxRdtase_dom_sf"/>
</dbReference>
<dbReference type="OrthoDB" id="416253at2759"/>
<protein>
    <recommendedName>
        <fullName evidence="4">NADP-dependent oxidoreductase domain-containing protein</fullName>
    </recommendedName>
</protein>
<dbReference type="Gene3D" id="3.20.20.100">
    <property type="entry name" value="NADP-dependent oxidoreductase domain"/>
    <property type="match status" value="1"/>
</dbReference>
<feature type="binding site" evidence="2">
    <location>
        <position position="129"/>
    </location>
    <ligand>
        <name>substrate</name>
    </ligand>
</feature>
<evidence type="ECO:0000259" key="4">
    <source>
        <dbReference type="Pfam" id="PF00248"/>
    </source>
</evidence>
<dbReference type="InterPro" id="IPR020471">
    <property type="entry name" value="AKR"/>
</dbReference>
<name>A0A813HED0_POLGL</name>
<evidence type="ECO:0000256" key="1">
    <source>
        <dbReference type="PIRSR" id="PIRSR000097-1"/>
    </source>
</evidence>
<dbReference type="OMA" id="VHWPSEG"/>